<comment type="caution">
    <text evidence="2">The sequence shown here is derived from an EMBL/GenBank/DDBJ whole genome shotgun (WGS) entry which is preliminary data.</text>
</comment>
<dbReference type="Proteomes" id="UP001160148">
    <property type="component" value="Unassembled WGS sequence"/>
</dbReference>
<keyword evidence="1" id="KW-0812">Transmembrane</keyword>
<feature type="transmembrane region" description="Helical" evidence="1">
    <location>
        <begin position="12"/>
        <end position="32"/>
    </location>
</feature>
<sequence>MDLPKRNNGNKRFSYTIICLVLFLVIMMTKIVSYTCQDLTGSIRNNGITQTVFSIPIDDLWPCRGKPNCYYQQNSKSCTKMTQLSIRLSITKPTGLKPPPLVATLSAAMKKNKYGLFKDPYNTMDQNKPLQLVLCDERLNMLEWVRCYFSLYYHRANLTVL</sequence>
<organism evidence="2 3">
    <name type="scientific">Macrosiphum euphorbiae</name>
    <name type="common">potato aphid</name>
    <dbReference type="NCBI Taxonomy" id="13131"/>
    <lineage>
        <taxon>Eukaryota</taxon>
        <taxon>Metazoa</taxon>
        <taxon>Ecdysozoa</taxon>
        <taxon>Arthropoda</taxon>
        <taxon>Hexapoda</taxon>
        <taxon>Insecta</taxon>
        <taxon>Pterygota</taxon>
        <taxon>Neoptera</taxon>
        <taxon>Paraneoptera</taxon>
        <taxon>Hemiptera</taxon>
        <taxon>Sternorrhyncha</taxon>
        <taxon>Aphidomorpha</taxon>
        <taxon>Aphidoidea</taxon>
        <taxon>Aphididae</taxon>
        <taxon>Macrosiphini</taxon>
        <taxon>Macrosiphum</taxon>
    </lineage>
</organism>
<evidence type="ECO:0000256" key="1">
    <source>
        <dbReference type="SAM" id="Phobius"/>
    </source>
</evidence>
<keyword evidence="1" id="KW-0472">Membrane</keyword>
<evidence type="ECO:0000313" key="2">
    <source>
        <dbReference type="EMBL" id="CAI6359294.1"/>
    </source>
</evidence>
<proteinExistence type="predicted"/>
<reference evidence="2 3" key="1">
    <citation type="submission" date="2023-01" db="EMBL/GenBank/DDBJ databases">
        <authorList>
            <person name="Whitehead M."/>
        </authorList>
    </citation>
    <scope>NUCLEOTIDE SEQUENCE [LARGE SCALE GENOMIC DNA]</scope>
</reference>
<protein>
    <submittedName>
        <fullName evidence="2">Uncharacterized protein</fullName>
    </submittedName>
</protein>
<gene>
    <name evidence="2" type="ORF">MEUPH1_LOCUS14719</name>
</gene>
<keyword evidence="3" id="KW-1185">Reference proteome</keyword>
<keyword evidence="1" id="KW-1133">Transmembrane helix</keyword>
<dbReference type="AlphaFoldDB" id="A0AAV0WTF2"/>
<name>A0AAV0WTF2_9HEMI</name>
<dbReference type="EMBL" id="CARXXK010000002">
    <property type="protein sequence ID" value="CAI6359294.1"/>
    <property type="molecule type" value="Genomic_DNA"/>
</dbReference>
<evidence type="ECO:0000313" key="3">
    <source>
        <dbReference type="Proteomes" id="UP001160148"/>
    </source>
</evidence>
<accession>A0AAV0WTF2</accession>